<keyword evidence="3" id="KW-0732">Signal</keyword>
<accession>A0A1H9S3F7</accession>
<dbReference type="Pfam" id="PF03180">
    <property type="entry name" value="Lipoprotein_9"/>
    <property type="match status" value="1"/>
</dbReference>
<evidence type="ECO:0000313" key="8">
    <source>
        <dbReference type="EMBL" id="SER79596.1"/>
    </source>
</evidence>
<comment type="subcellular location">
    <subcellularLocation>
        <location evidence="1">Membrane</location>
        <topology evidence="1">Lipid-anchor</topology>
    </subcellularLocation>
</comment>
<dbReference type="Proteomes" id="UP000182584">
    <property type="component" value="Unassembled WGS sequence"/>
</dbReference>
<protein>
    <submittedName>
        <fullName evidence="8">D-methionine transport system substrate-binding protein</fullName>
    </submittedName>
</protein>
<evidence type="ECO:0000256" key="1">
    <source>
        <dbReference type="ARBA" id="ARBA00004635"/>
    </source>
</evidence>
<evidence type="ECO:0000256" key="5">
    <source>
        <dbReference type="ARBA" id="ARBA00023139"/>
    </source>
</evidence>
<dbReference type="InterPro" id="IPR004872">
    <property type="entry name" value="Lipoprotein_NlpA"/>
</dbReference>
<evidence type="ECO:0000256" key="4">
    <source>
        <dbReference type="ARBA" id="ARBA00023136"/>
    </source>
</evidence>
<dbReference type="PANTHER" id="PTHR30429">
    <property type="entry name" value="D-METHIONINE-BINDING LIPOPROTEIN METQ"/>
    <property type="match status" value="1"/>
</dbReference>
<organism evidence="8 9">
    <name type="scientific">Butyrivibrio fibrisolvens</name>
    <dbReference type="NCBI Taxonomy" id="831"/>
    <lineage>
        <taxon>Bacteria</taxon>
        <taxon>Bacillati</taxon>
        <taxon>Bacillota</taxon>
        <taxon>Clostridia</taxon>
        <taxon>Lachnospirales</taxon>
        <taxon>Lachnospiraceae</taxon>
        <taxon>Butyrivibrio</taxon>
    </lineage>
</organism>
<name>A0A1H9S3F7_BUTFI</name>
<keyword evidence="4" id="KW-0472">Membrane</keyword>
<dbReference type="OrthoDB" id="9812878at2"/>
<evidence type="ECO:0000256" key="6">
    <source>
        <dbReference type="ARBA" id="ARBA00023288"/>
    </source>
</evidence>
<gene>
    <name evidence="8" type="ORF">SAMN04487884_11164</name>
</gene>
<evidence type="ECO:0000313" key="9">
    <source>
        <dbReference type="Proteomes" id="UP000182584"/>
    </source>
</evidence>
<dbReference type="EMBL" id="FOGJ01000011">
    <property type="protein sequence ID" value="SER79596.1"/>
    <property type="molecule type" value="Genomic_DNA"/>
</dbReference>
<dbReference type="Gene3D" id="3.40.190.10">
    <property type="entry name" value="Periplasmic binding protein-like II"/>
    <property type="match status" value="2"/>
</dbReference>
<dbReference type="AlphaFoldDB" id="A0A1H9S3F7"/>
<dbReference type="SUPFAM" id="SSF53850">
    <property type="entry name" value="Periplasmic binding protein-like II"/>
    <property type="match status" value="1"/>
</dbReference>
<dbReference type="eggNOG" id="COG0583">
    <property type="taxonomic scope" value="Bacteria"/>
</dbReference>
<comment type="similarity">
    <text evidence="2">Belongs to the NlpA lipoprotein family.</text>
</comment>
<feature type="region of interest" description="Disordered" evidence="7">
    <location>
        <begin position="1"/>
        <end position="24"/>
    </location>
</feature>
<dbReference type="GO" id="GO:0016020">
    <property type="term" value="C:membrane"/>
    <property type="evidence" value="ECO:0007669"/>
    <property type="project" value="UniProtKB-SubCell"/>
</dbReference>
<reference evidence="8 9" key="1">
    <citation type="submission" date="2016-10" db="EMBL/GenBank/DDBJ databases">
        <authorList>
            <person name="de Groot N.N."/>
        </authorList>
    </citation>
    <scope>NUCLEOTIDE SEQUENCE [LARGE SCALE GENOMIC DNA]</scope>
    <source>
        <strain evidence="8 9">AR40</strain>
    </source>
</reference>
<keyword evidence="5" id="KW-0564">Palmitate</keyword>
<evidence type="ECO:0000256" key="2">
    <source>
        <dbReference type="ARBA" id="ARBA00008973"/>
    </source>
</evidence>
<evidence type="ECO:0000256" key="3">
    <source>
        <dbReference type="ARBA" id="ARBA00022729"/>
    </source>
</evidence>
<proteinExistence type="inferred from homology"/>
<dbReference type="PANTHER" id="PTHR30429:SF0">
    <property type="entry name" value="METHIONINE-BINDING LIPOPROTEIN METQ"/>
    <property type="match status" value="1"/>
</dbReference>
<sequence length="298" mass="31955">MLAACGQTTSTDNSGASQESSNENASDALAITDTQVPDIDLSAYDISQSKLGTVNSDGLREITAIADLTPHSELLEYVEPALEAAGLKVVLVATAADATTLEKTQNGEIDFNFYAHWPYVNDQNETNGFTIVNAGDIHVEPIRAYSDKYTSADEIQDGDVVAIPNDATNEYRALKILEDQGFITLDDSTDSTLSATVDSIVSYEKQIEIVELDSAQIIPTKDDFDFFITNTNKALEAGITSNVLFSESGDNNPFANIIAVAQGNENDPAILAVVAALRSDAVKKFIEEKYNGAVIPAE</sequence>
<dbReference type="eggNOG" id="COG1464">
    <property type="taxonomic scope" value="Bacteria"/>
</dbReference>
<evidence type="ECO:0000256" key="7">
    <source>
        <dbReference type="SAM" id="MobiDB-lite"/>
    </source>
</evidence>
<keyword evidence="6" id="KW-0449">Lipoprotein</keyword>